<reference evidence="1 2" key="1">
    <citation type="submission" date="2024-01" db="EMBL/GenBank/DDBJ databases">
        <title>The genomes of 5 underutilized Papilionoideae crops provide insights into root nodulation and disease resistanc.</title>
        <authorList>
            <person name="Jiang F."/>
        </authorList>
    </citation>
    <scope>NUCLEOTIDE SEQUENCE [LARGE SCALE GENOMIC DNA]</scope>
    <source>
        <strain evidence="1">DUOXIRENSHENG_FW03</strain>
        <tissue evidence="1">Leaves</tissue>
    </source>
</reference>
<accession>A0AAN9X7Y0</accession>
<evidence type="ECO:0000313" key="2">
    <source>
        <dbReference type="Proteomes" id="UP001386955"/>
    </source>
</evidence>
<dbReference type="AlphaFoldDB" id="A0AAN9X7Y0"/>
<protein>
    <submittedName>
        <fullName evidence="1">Uncharacterized protein</fullName>
    </submittedName>
</protein>
<organism evidence="1 2">
    <name type="scientific">Psophocarpus tetragonolobus</name>
    <name type="common">Winged bean</name>
    <name type="synonym">Dolichos tetragonolobus</name>
    <dbReference type="NCBI Taxonomy" id="3891"/>
    <lineage>
        <taxon>Eukaryota</taxon>
        <taxon>Viridiplantae</taxon>
        <taxon>Streptophyta</taxon>
        <taxon>Embryophyta</taxon>
        <taxon>Tracheophyta</taxon>
        <taxon>Spermatophyta</taxon>
        <taxon>Magnoliopsida</taxon>
        <taxon>eudicotyledons</taxon>
        <taxon>Gunneridae</taxon>
        <taxon>Pentapetalae</taxon>
        <taxon>rosids</taxon>
        <taxon>fabids</taxon>
        <taxon>Fabales</taxon>
        <taxon>Fabaceae</taxon>
        <taxon>Papilionoideae</taxon>
        <taxon>50 kb inversion clade</taxon>
        <taxon>NPAAA clade</taxon>
        <taxon>indigoferoid/millettioid clade</taxon>
        <taxon>Phaseoleae</taxon>
        <taxon>Psophocarpus</taxon>
    </lineage>
</organism>
<gene>
    <name evidence="1" type="ORF">VNO78_32073</name>
</gene>
<dbReference type="Proteomes" id="UP001386955">
    <property type="component" value="Unassembled WGS sequence"/>
</dbReference>
<sequence>MKEYGYGNGSVPHASCPMPHAPGCSYSDAWYLTPMGLLYPHHSVSYGKCYQLECFLFLYYDTHVMALNNASDSAL</sequence>
<name>A0AAN9X7Y0_PSOTE</name>
<dbReference type="EMBL" id="JAYMYS010000008">
    <property type="protein sequence ID" value="KAK7386023.1"/>
    <property type="molecule type" value="Genomic_DNA"/>
</dbReference>
<keyword evidence="2" id="KW-1185">Reference proteome</keyword>
<comment type="caution">
    <text evidence="1">The sequence shown here is derived from an EMBL/GenBank/DDBJ whole genome shotgun (WGS) entry which is preliminary data.</text>
</comment>
<proteinExistence type="predicted"/>
<evidence type="ECO:0000313" key="1">
    <source>
        <dbReference type="EMBL" id="KAK7386023.1"/>
    </source>
</evidence>